<feature type="region of interest" description="Disordered" evidence="1">
    <location>
        <begin position="33"/>
        <end position="57"/>
    </location>
</feature>
<dbReference type="GeneID" id="87828343"/>
<proteinExistence type="predicted"/>
<dbReference type="Proteomes" id="UP001302602">
    <property type="component" value="Unassembled WGS sequence"/>
</dbReference>
<evidence type="ECO:0008006" key="5">
    <source>
        <dbReference type="Google" id="ProtNLM"/>
    </source>
</evidence>
<evidence type="ECO:0000256" key="1">
    <source>
        <dbReference type="SAM" id="MobiDB-lite"/>
    </source>
</evidence>
<dbReference type="EMBL" id="MU853283">
    <property type="protein sequence ID" value="KAK4118120.1"/>
    <property type="molecule type" value="Genomic_DNA"/>
</dbReference>
<feature type="signal peptide" evidence="2">
    <location>
        <begin position="1"/>
        <end position="25"/>
    </location>
</feature>
<dbReference type="RefSeq" id="XP_062641893.1">
    <property type="nucleotide sequence ID" value="XM_062791574.1"/>
</dbReference>
<name>A0AAN6TQ52_9PEZI</name>
<sequence>MTWARSAWRVVKRIICLRVIYLAPAAVYSSKRKQGVVDLDPGPQPKKPEPSTALQTPTRVEDCIWVACTSKNAGATANSEARNTALGLTRLEQIGDGSYEPGTAAPRASARFIDGLDALDPDFEDAHDAALAAADAAACEAREDAAALQ</sequence>
<protein>
    <recommendedName>
        <fullName evidence="5">Secreted protein</fullName>
    </recommendedName>
</protein>
<keyword evidence="4" id="KW-1185">Reference proteome</keyword>
<gene>
    <name evidence="3" type="ORF">N657DRAFT_638265</name>
</gene>
<organism evidence="3 4">
    <name type="scientific">Parathielavia appendiculata</name>
    <dbReference type="NCBI Taxonomy" id="2587402"/>
    <lineage>
        <taxon>Eukaryota</taxon>
        <taxon>Fungi</taxon>
        <taxon>Dikarya</taxon>
        <taxon>Ascomycota</taxon>
        <taxon>Pezizomycotina</taxon>
        <taxon>Sordariomycetes</taxon>
        <taxon>Sordariomycetidae</taxon>
        <taxon>Sordariales</taxon>
        <taxon>Chaetomiaceae</taxon>
        <taxon>Parathielavia</taxon>
    </lineage>
</organism>
<evidence type="ECO:0000313" key="4">
    <source>
        <dbReference type="Proteomes" id="UP001302602"/>
    </source>
</evidence>
<keyword evidence="2" id="KW-0732">Signal</keyword>
<comment type="caution">
    <text evidence="3">The sequence shown here is derived from an EMBL/GenBank/DDBJ whole genome shotgun (WGS) entry which is preliminary data.</text>
</comment>
<reference evidence="3" key="2">
    <citation type="submission" date="2023-05" db="EMBL/GenBank/DDBJ databases">
        <authorList>
            <consortium name="Lawrence Berkeley National Laboratory"/>
            <person name="Steindorff A."/>
            <person name="Hensen N."/>
            <person name="Bonometti L."/>
            <person name="Westerberg I."/>
            <person name="Brannstrom I.O."/>
            <person name="Guillou S."/>
            <person name="Cros-Aarteil S."/>
            <person name="Calhoun S."/>
            <person name="Haridas S."/>
            <person name="Kuo A."/>
            <person name="Mondo S."/>
            <person name="Pangilinan J."/>
            <person name="Riley R."/>
            <person name="Labutti K."/>
            <person name="Andreopoulos B."/>
            <person name="Lipzen A."/>
            <person name="Chen C."/>
            <person name="Yanf M."/>
            <person name="Daum C."/>
            <person name="Ng V."/>
            <person name="Clum A."/>
            <person name="Ohm R."/>
            <person name="Martin F."/>
            <person name="Silar P."/>
            <person name="Natvig D."/>
            <person name="Lalanne C."/>
            <person name="Gautier V."/>
            <person name="Ament-Velasquez S.L."/>
            <person name="Kruys A."/>
            <person name="Hutchinson M.I."/>
            <person name="Powell A.J."/>
            <person name="Barry K."/>
            <person name="Miller A.N."/>
            <person name="Grigoriev I.V."/>
            <person name="Debuchy R."/>
            <person name="Gladieux P."/>
            <person name="Thoren M.H."/>
            <person name="Johannesson H."/>
        </authorList>
    </citation>
    <scope>NUCLEOTIDE SEQUENCE</scope>
    <source>
        <strain evidence="3">CBS 731.68</strain>
    </source>
</reference>
<evidence type="ECO:0000313" key="3">
    <source>
        <dbReference type="EMBL" id="KAK4118120.1"/>
    </source>
</evidence>
<accession>A0AAN6TQ52</accession>
<dbReference type="AlphaFoldDB" id="A0AAN6TQ52"/>
<evidence type="ECO:0000256" key="2">
    <source>
        <dbReference type="SAM" id="SignalP"/>
    </source>
</evidence>
<feature type="chain" id="PRO_5042913931" description="Secreted protein" evidence="2">
    <location>
        <begin position="26"/>
        <end position="149"/>
    </location>
</feature>
<reference evidence="3" key="1">
    <citation type="journal article" date="2023" name="Mol. Phylogenet. Evol.">
        <title>Genome-scale phylogeny and comparative genomics of the fungal order Sordariales.</title>
        <authorList>
            <person name="Hensen N."/>
            <person name="Bonometti L."/>
            <person name="Westerberg I."/>
            <person name="Brannstrom I.O."/>
            <person name="Guillou S."/>
            <person name="Cros-Aarteil S."/>
            <person name="Calhoun S."/>
            <person name="Haridas S."/>
            <person name="Kuo A."/>
            <person name="Mondo S."/>
            <person name="Pangilinan J."/>
            <person name="Riley R."/>
            <person name="LaButti K."/>
            <person name="Andreopoulos B."/>
            <person name="Lipzen A."/>
            <person name="Chen C."/>
            <person name="Yan M."/>
            <person name="Daum C."/>
            <person name="Ng V."/>
            <person name="Clum A."/>
            <person name="Steindorff A."/>
            <person name="Ohm R.A."/>
            <person name="Martin F."/>
            <person name="Silar P."/>
            <person name="Natvig D.O."/>
            <person name="Lalanne C."/>
            <person name="Gautier V."/>
            <person name="Ament-Velasquez S.L."/>
            <person name="Kruys A."/>
            <person name="Hutchinson M.I."/>
            <person name="Powell A.J."/>
            <person name="Barry K."/>
            <person name="Miller A.N."/>
            <person name="Grigoriev I.V."/>
            <person name="Debuchy R."/>
            <person name="Gladieux P."/>
            <person name="Hiltunen Thoren M."/>
            <person name="Johannesson H."/>
        </authorList>
    </citation>
    <scope>NUCLEOTIDE SEQUENCE</scope>
    <source>
        <strain evidence="3">CBS 731.68</strain>
    </source>
</reference>